<dbReference type="GO" id="GO:0005829">
    <property type="term" value="C:cytosol"/>
    <property type="evidence" value="ECO:0007669"/>
    <property type="project" value="TreeGrafter"/>
</dbReference>
<name>A0A4R4K9Y1_9BACT</name>
<sequence>MKIALISTSPRKESSSLKVARYLQTQFPESKAEDIQLVDFEEIDIPMVGRGSLDKNQLTPFQERLLSTWGKADLVIFTIPEYNWITSGELINALHQVSGKPFAELFQNKVFGLVGVSSGRGGRRPCLEINVVLNKLISFQNQYSVISPKIYESHDTGKNLDENGKSTGNEIYEKGIADFVNYTLGIAKKWHGIQ</sequence>
<dbReference type="AlphaFoldDB" id="A0A4R4K9Y1"/>
<evidence type="ECO:0000313" key="2">
    <source>
        <dbReference type="EMBL" id="TDB63326.1"/>
    </source>
</evidence>
<evidence type="ECO:0000313" key="3">
    <source>
        <dbReference type="Proteomes" id="UP000295706"/>
    </source>
</evidence>
<dbReference type="Pfam" id="PF03358">
    <property type="entry name" value="FMN_red"/>
    <property type="match status" value="1"/>
</dbReference>
<dbReference type="OrthoDB" id="9812295at2"/>
<evidence type="ECO:0000259" key="1">
    <source>
        <dbReference type="Pfam" id="PF03358"/>
    </source>
</evidence>
<dbReference type="GO" id="GO:0010181">
    <property type="term" value="F:FMN binding"/>
    <property type="evidence" value="ECO:0007669"/>
    <property type="project" value="TreeGrafter"/>
</dbReference>
<dbReference type="InterPro" id="IPR005025">
    <property type="entry name" value="FMN_Rdtase-like_dom"/>
</dbReference>
<organism evidence="2 3">
    <name type="scientific">Arundinibacter roseus</name>
    <dbReference type="NCBI Taxonomy" id="2070510"/>
    <lineage>
        <taxon>Bacteria</taxon>
        <taxon>Pseudomonadati</taxon>
        <taxon>Bacteroidota</taxon>
        <taxon>Cytophagia</taxon>
        <taxon>Cytophagales</taxon>
        <taxon>Spirosomataceae</taxon>
        <taxon>Arundinibacter</taxon>
    </lineage>
</organism>
<gene>
    <name evidence="2" type="ORF">EZE20_16265</name>
</gene>
<feature type="domain" description="NADPH-dependent FMN reductase-like" evidence="1">
    <location>
        <begin position="1"/>
        <end position="133"/>
    </location>
</feature>
<dbReference type="InterPro" id="IPR029039">
    <property type="entry name" value="Flavoprotein-like_sf"/>
</dbReference>
<dbReference type="PANTHER" id="PTHR30543:SF21">
    <property type="entry name" value="NAD(P)H-DEPENDENT FMN REDUCTASE LOT6"/>
    <property type="match status" value="1"/>
</dbReference>
<accession>A0A4R4K9Y1</accession>
<keyword evidence="3" id="KW-1185">Reference proteome</keyword>
<dbReference type="Gene3D" id="3.40.50.360">
    <property type="match status" value="1"/>
</dbReference>
<dbReference type="GO" id="GO:0016491">
    <property type="term" value="F:oxidoreductase activity"/>
    <property type="evidence" value="ECO:0007669"/>
    <property type="project" value="InterPro"/>
</dbReference>
<proteinExistence type="predicted"/>
<dbReference type="EMBL" id="SMJU01000010">
    <property type="protein sequence ID" value="TDB63326.1"/>
    <property type="molecule type" value="Genomic_DNA"/>
</dbReference>
<dbReference type="InterPro" id="IPR050712">
    <property type="entry name" value="NAD(P)H-dep_reductase"/>
</dbReference>
<protein>
    <submittedName>
        <fullName evidence="2">NADPH-dependent oxidoreductase</fullName>
    </submittedName>
</protein>
<reference evidence="2 3" key="1">
    <citation type="submission" date="2019-02" db="EMBL/GenBank/DDBJ databases">
        <title>Arundinibacter roseus gen. nov., sp. nov., a new member of the family Cytophagaceae.</title>
        <authorList>
            <person name="Szuroczki S."/>
            <person name="Khayer B."/>
            <person name="Sproer C."/>
            <person name="Toumi M."/>
            <person name="Szabo A."/>
            <person name="Felfoldi T."/>
            <person name="Schumann P."/>
            <person name="Toth E."/>
        </authorList>
    </citation>
    <scope>NUCLEOTIDE SEQUENCE [LARGE SCALE GENOMIC DNA]</scope>
    <source>
        <strain evidence="2 3">DMA-k-7a</strain>
    </source>
</reference>
<dbReference type="Proteomes" id="UP000295706">
    <property type="component" value="Unassembled WGS sequence"/>
</dbReference>
<comment type="caution">
    <text evidence="2">The sequence shown here is derived from an EMBL/GenBank/DDBJ whole genome shotgun (WGS) entry which is preliminary data.</text>
</comment>
<dbReference type="SUPFAM" id="SSF52218">
    <property type="entry name" value="Flavoproteins"/>
    <property type="match status" value="1"/>
</dbReference>
<dbReference type="RefSeq" id="WP_132119583.1">
    <property type="nucleotide sequence ID" value="NZ_SMJU01000010.1"/>
</dbReference>
<dbReference type="PANTHER" id="PTHR30543">
    <property type="entry name" value="CHROMATE REDUCTASE"/>
    <property type="match status" value="1"/>
</dbReference>